<keyword evidence="2" id="KW-1185">Reference proteome</keyword>
<sequence length="42" mass="4901">MEKLKICFTLRVKYEGSWSKFKGLCSINQQTTGHFAYLMALQ</sequence>
<reference evidence="1" key="1">
    <citation type="journal article" date="2013" name="Genome Announc.">
        <title>Draft Genome Sequence of Agarivorans albus Strain MKT 106T, an Agarolytic Marine Bacterium.</title>
        <authorList>
            <person name="Yasuike M."/>
            <person name="Nakamura Y."/>
            <person name="Kai W."/>
            <person name="Fujiwara A."/>
            <person name="Fukui Y."/>
            <person name="Satomi M."/>
            <person name="Sano M."/>
        </authorList>
    </citation>
    <scope>NUCLEOTIDE SEQUENCE [LARGE SCALE GENOMIC DNA]</scope>
</reference>
<dbReference type="AlphaFoldDB" id="R9PLS1"/>
<organism evidence="1 2">
    <name type="scientific">Agarivorans albus MKT 106</name>
    <dbReference type="NCBI Taxonomy" id="1331007"/>
    <lineage>
        <taxon>Bacteria</taxon>
        <taxon>Pseudomonadati</taxon>
        <taxon>Pseudomonadota</taxon>
        <taxon>Gammaproteobacteria</taxon>
        <taxon>Alteromonadales</taxon>
        <taxon>Alteromonadaceae</taxon>
        <taxon>Agarivorans</taxon>
    </lineage>
</organism>
<accession>R9PLS1</accession>
<proteinExistence type="predicted"/>
<evidence type="ECO:0000313" key="2">
    <source>
        <dbReference type="Proteomes" id="UP000014461"/>
    </source>
</evidence>
<comment type="caution">
    <text evidence="1">The sequence shown here is derived from an EMBL/GenBank/DDBJ whole genome shotgun (WGS) entry which is preliminary data.</text>
</comment>
<dbReference type="EMBL" id="BARX01000015">
    <property type="protein sequence ID" value="GAD02270.1"/>
    <property type="molecule type" value="Genomic_DNA"/>
</dbReference>
<name>R9PLS1_AGAAL</name>
<evidence type="ECO:0000313" key="1">
    <source>
        <dbReference type="EMBL" id="GAD02270.1"/>
    </source>
</evidence>
<dbReference type="STRING" id="1331007.AALB_2350"/>
<dbReference type="Proteomes" id="UP000014461">
    <property type="component" value="Unassembled WGS sequence"/>
</dbReference>
<protein>
    <submittedName>
        <fullName evidence="1">Uncharacterized protein</fullName>
    </submittedName>
</protein>
<gene>
    <name evidence="1" type="ORF">AALB_2350</name>
</gene>